<evidence type="ECO:0000313" key="1">
    <source>
        <dbReference type="EMBL" id="KAF2579714.1"/>
    </source>
</evidence>
<proteinExistence type="predicted"/>
<dbReference type="EMBL" id="QGKW02001660">
    <property type="protein sequence ID" value="KAF2579714.1"/>
    <property type="molecule type" value="Genomic_DNA"/>
</dbReference>
<reference evidence="1" key="1">
    <citation type="submission" date="2019-12" db="EMBL/GenBank/DDBJ databases">
        <title>Genome sequencing and annotation of Brassica cretica.</title>
        <authorList>
            <person name="Studholme D.J."/>
            <person name="Sarris P.F."/>
        </authorList>
    </citation>
    <scope>NUCLEOTIDE SEQUENCE</scope>
    <source>
        <strain evidence="1">PFS-001/15</strain>
        <tissue evidence="1">Leaf</tissue>
    </source>
</reference>
<organism evidence="1 2">
    <name type="scientific">Brassica cretica</name>
    <name type="common">Mustard</name>
    <dbReference type="NCBI Taxonomy" id="69181"/>
    <lineage>
        <taxon>Eukaryota</taxon>
        <taxon>Viridiplantae</taxon>
        <taxon>Streptophyta</taxon>
        <taxon>Embryophyta</taxon>
        <taxon>Tracheophyta</taxon>
        <taxon>Spermatophyta</taxon>
        <taxon>Magnoliopsida</taxon>
        <taxon>eudicotyledons</taxon>
        <taxon>Gunneridae</taxon>
        <taxon>Pentapetalae</taxon>
        <taxon>rosids</taxon>
        <taxon>malvids</taxon>
        <taxon>Brassicales</taxon>
        <taxon>Brassicaceae</taxon>
        <taxon>Brassiceae</taxon>
        <taxon>Brassica</taxon>
    </lineage>
</organism>
<dbReference type="AlphaFoldDB" id="A0A8S9JC56"/>
<gene>
    <name evidence="1" type="ORF">F2Q68_00006174</name>
</gene>
<dbReference type="Proteomes" id="UP000712281">
    <property type="component" value="Unassembled WGS sequence"/>
</dbReference>
<protein>
    <submittedName>
        <fullName evidence="1">Uncharacterized protein</fullName>
    </submittedName>
</protein>
<sequence length="53" mass="5857">MQASITSFANPQPTHYEFVNKKSSVLASNTSLTILHQGLDPSRIRDLPSRTSL</sequence>
<evidence type="ECO:0000313" key="2">
    <source>
        <dbReference type="Proteomes" id="UP000712281"/>
    </source>
</evidence>
<comment type="caution">
    <text evidence="1">The sequence shown here is derived from an EMBL/GenBank/DDBJ whole genome shotgun (WGS) entry which is preliminary data.</text>
</comment>
<accession>A0A8S9JC56</accession>
<name>A0A8S9JC56_BRACR</name>